<dbReference type="PANTHER" id="PTHR10127">
    <property type="entry name" value="DISCOIDIN, CUB, EGF, LAMININ , AND ZINC METALLOPROTEASE DOMAIN CONTAINING"/>
    <property type="match status" value="1"/>
</dbReference>
<accession>A0A9X6RM65</accession>
<comment type="caution">
    <text evidence="1">Lacks conserved residue(s) required for the propagation of feature annotation.</text>
</comment>
<protein>
    <recommendedName>
        <fullName evidence="3">Peptidase M12A domain-containing protein</fullName>
    </recommendedName>
</protein>
<dbReference type="Gene3D" id="3.40.390.10">
    <property type="entry name" value="Collagenase (Catalytic Domain)"/>
    <property type="match status" value="1"/>
</dbReference>
<dbReference type="EMBL" id="MTYJ01000298">
    <property type="protein sequence ID" value="OWA53014.1"/>
    <property type="molecule type" value="Genomic_DNA"/>
</dbReference>
<evidence type="ECO:0000259" key="3">
    <source>
        <dbReference type="PROSITE" id="PS51864"/>
    </source>
</evidence>
<evidence type="ECO:0000256" key="1">
    <source>
        <dbReference type="PROSITE-ProRule" id="PRU01211"/>
    </source>
</evidence>
<dbReference type="OrthoDB" id="291007at2759"/>
<dbReference type="InterPro" id="IPR024079">
    <property type="entry name" value="MetalloPept_cat_dom_sf"/>
</dbReference>
<proteinExistence type="predicted"/>
<dbReference type="PANTHER" id="PTHR10127:SF883">
    <property type="entry name" value="ZINC METALLOPROTEINASE NAS-8"/>
    <property type="match status" value="1"/>
</dbReference>
<reference evidence="5" key="1">
    <citation type="submission" date="2017-01" db="EMBL/GenBank/DDBJ databases">
        <title>Comparative genomics of anhydrobiosis in the tardigrade Hypsibius dujardini.</title>
        <authorList>
            <person name="Yoshida Y."/>
            <person name="Koutsovoulos G."/>
            <person name="Laetsch D."/>
            <person name="Stevens L."/>
            <person name="Kumar S."/>
            <person name="Horikawa D."/>
            <person name="Ishino K."/>
            <person name="Komine S."/>
            <person name="Tomita M."/>
            <person name="Blaxter M."/>
            <person name="Arakawa K."/>
        </authorList>
    </citation>
    <scope>NUCLEOTIDE SEQUENCE [LARGE SCALE GENOMIC DNA]</scope>
    <source>
        <strain evidence="5">Z151</strain>
    </source>
</reference>
<organism evidence="4 5">
    <name type="scientific">Hypsibius exemplaris</name>
    <name type="common">Freshwater tardigrade</name>
    <dbReference type="NCBI Taxonomy" id="2072580"/>
    <lineage>
        <taxon>Eukaryota</taxon>
        <taxon>Metazoa</taxon>
        <taxon>Ecdysozoa</taxon>
        <taxon>Tardigrada</taxon>
        <taxon>Eutardigrada</taxon>
        <taxon>Parachela</taxon>
        <taxon>Hypsibioidea</taxon>
        <taxon>Hypsibiidae</taxon>
        <taxon>Hypsibius</taxon>
    </lineage>
</organism>
<dbReference type="AlphaFoldDB" id="A0A9X6RM65"/>
<dbReference type="Proteomes" id="UP000192578">
    <property type="component" value="Unassembled WGS sequence"/>
</dbReference>
<sequence>MHYGKTAYAKDGFSWTIRPKRQYAAYEAIMGQRNSLSQIDIGKINTMYKCPNTGGAKPTDPMPPPPHPRDVQPQRHTTQAAAINEQDDDDEDVPTVEATTRKMSTPRTHRLKRSTTHLPARVTVTQTADDGQLIDDRFSEMVTKTPTTSHAGVLLFGSLNVSTHPALATAIMVSATDLIRRVRSLVEMTNSVVDNVDSSGALTCESVTAMDAAPLPEYHDPWKIHRTPGLGEGSLYAITM</sequence>
<dbReference type="GO" id="GO:0006508">
    <property type="term" value="P:proteolysis"/>
    <property type="evidence" value="ECO:0007669"/>
    <property type="project" value="InterPro"/>
</dbReference>
<dbReference type="InterPro" id="IPR001506">
    <property type="entry name" value="Peptidase_M12A"/>
</dbReference>
<evidence type="ECO:0000313" key="5">
    <source>
        <dbReference type="Proteomes" id="UP000192578"/>
    </source>
</evidence>
<gene>
    <name evidence="4" type="ORF">BV898_17451</name>
</gene>
<dbReference type="GO" id="GO:0004222">
    <property type="term" value="F:metalloendopeptidase activity"/>
    <property type="evidence" value="ECO:0007669"/>
    <property type="project" value="InterPro"/>
</dbReference>
<feature type="domain" description="Peptidase M12A" evidence="3">
    <location>
        <begin position="1"/>
        <end position="51"/>
    </location>
</feature>
<keyword evidence="5" id="KW-1185">Reference proteome</keyword>
<evidence type="ECO:0000313" key="4">
    <source>
        <dbReference type="EMBL" id="OWA53014.1"/>
    </source>
</evidence>
<evidence type="ECO:0000256" key="2">
    <source>
        <dbReference type="SAM" id="MobiDB-lite"/>
    </source>
</evidence>
<comment type="caution">
    <text evidence="4">The sequence shown here is derived from an EMBL/GenBank/DDBJ whole genome shotgun (WGS) entry which is preliminary data.</text>
</comment>
<dbReference type="PROSITE" id="PS51864">
    <property type="entry name" value="ASTACIN"/>
    <property type="match status" value="1"/>
</dbReference>
<dbReference type="Pfam" id="PF01400">
    <property type="entry name" value="Astacin"/>
    <property type="match status" value="1"/>
</dbReference>
<feature type="region of interest" description="Disordered" evidence="2">
    <location>
        <begin position="51"/>
        <end position="93"/>
    </location>
</feature>
<name>A0A9X6RM65_HYPEX</name>